<comment type="caution">
    <text evidence="1">The sequence shown here is derived from an EMBL/GenBank/DDBJ whole genome shotgun (WGS) entry which is preliminary data.</text>
</comment>
<reference evidence="2" key="1">
    <citation type="journal article" date="2023" name="Nat. Plants">
        <title>Single-cell RNA sequencing provides a high-resolution roadmap for understanding the multicellular compartmentation of specialized metabolism.</title>
        <authorList>
            <person name="Sun S."/>
            <person name="Shen X."/>
            <person name="Li Y."/>
            <person name="Li Y."/>
            <person name="Wang S."/>
            <person name="Li R."/>
            <person name="Zhang H."/>
            <person name="Shen G."/>
            <person name="Guo B."/>
            <person name="Wei J."/>
            <person name="Xu J."/>
            <person name="St-Pierre B."/>
            <person name="Chen S."/>
            <person name="Sun C."/>
        </authorList>
    </citation>
    <scope>NUCLEOTIDE SEQUENCE [LARGE SCALE GENOMIC DNA]</scope>
</reference>
<dbReference type="Proteomes" id="UP001060085">
    <property type="component" value="Linkage Group LG06"/>
</dbReference>
<proteinExistence type="predicted"/>
<dbReference type="EMBL" id="CM044706">
    <property type="protein sequence ID" value="KAI5659038.1"/>
    <property type="molecule type" value="Genomic_DNA"/>
</dbReference>
<keyword evidence="2" id="KW-1185">Reference proteome</keyword>
<protein>
    <submittedName>
        <fullName evidence="1">Uncharacterized protein</fullName>
    </submittedName>
</protein>
<gene>
    <name evidence="1" type="ORF">M9H77_27831</name>
</gene>
<organism evidence="1 2">
    <name type="scientific">Catharanthus roseus</name>
    <name type="common">Madagascar periwinkle</name>
    <name type="synonym">Vinca rosea</name>
    <dbReference type="NCBI Taxonomy" id="4058"/>
    <lineage>
        <taxon>Eukaryota</taxon>
        <taxon>Viridiplantae</taxon>
        <taxon>Streptophyta</taxon>
        <taxon>Embryophyta</taxon>
        <taxon>Tracheophyta</taxon>
        <taxon>Spermatophyta</taxon>
        <taxon>Magnoliopsida</taxon>
        <taxon>eudicotyledons</taxon>
        <taxon>Gunneridae</taxon>
        <taxon>Pentapetalae</taxon>
        <taxon>asterids</taxon>
        <taxon>lamiids</taxon>
        <taxon>Gentianales</taxon>
        <taxon>Apocynaceae</taxon>
        <taxon>Rauvolfioideae</taxon>
        <taxon>Vinceae</taxon>
        <taxon>Catharanthinae</taxon>
        <taxon>Catharanthus</taxon>
    </lineage>
</organism>
<name>A0ACC0ADN4_CATRO</name>
<evidence type="ECO:0000313" key="2">
    <source>
        <dbReference type="Proteomes" id="UP001060085"/>
    </source>
</evidence>
<sequence>MLAIRLQLKIENQKQNMALRLRVLRYSGLDKECSSVIRRWVHAIAQPAPLLSSMNHCSSTSPVLVLPEPEKPDDISSFSFNHGFMELMAVPKKKTSESLMFSLFNSEVSVDRGLWSGQVTTFLLLWRKAKA</sequence>
<evidence type="ECO:0000313" key="1">
    <source>
        <dbReference type="EMBL" id="KAI5659038.1"/>
    </source>
</evidence>
<accession>A0ACC0ADN4</accession>